<dbReference type="EMBL" id="CM047941">
    <property type="protein sequence ID" value="KAI9902308.1"/>
    <property type="molecule type" value="Genomic_DNA"/>
</dbReference>
<dbReference type="Proteomes" id="UP001163324">
    <property type="component" value="Chromosome 2"/>
</dbReference>
<proteinExistence type="predicted"/>
<evidence type="ECO:0000313" key="1">
    <source>
        <dbReference type="EMBL" id="KAI9902308.1"/>
    </source>
</evidence>
<gene>
    <name evidence="1" type="ORF">N3K66_001660</name>
</gene>
<comment type="caution">
    <text evidence="1">The sequence shown here is derived from an EMBL/GenBank/DDBJ whole genome shotgun (WGS) entry which is preliminary data.</text>
</comment>
<sequence>MDKVQSYEHDDVRKDDGKAGSSTEAASATAIDPAQAEAEKKLVRKIDMYLLPCMFLMYLLSYMDRTNIGNAKIAGMDKDLNLDSGRYSIALVVFFVSYVVFEVPSNMILTRVRPSLYLASIMCLWGCVTIGMAFTPSYEALVGFRFVMGMLESGFAPGILMLLSSWYRKREQSKRFAVYISAAILSGAFGGLLAGSITSGLDGAHGVAGWRWLFIVEGAATVGVATLSAFVLPDFPANTSLKKFNEAERELAVRRLQEESQVVQTEDEPRLGPLNALKQSLGNWRTWLLVVGYMAIVGSSTLSYFYPTLVQGLGYEKTAAQYMTIPIFGVAFVATAVTGYFADQNSRWRGPILAAWMSVAMLCAIVTCAVYDLKARYALLVVMASGLWASNGLSLSYASVTFGDMPNETRAVSLALVNAMGNLAQIYGAYLFPDADEPKYLMGFGVISGMCFTGVVSYFSLYLLLKKYNSRY</sequence>
<evidence type="ECO:0000313" key="2">
    <source>
        <dbReference type="Proteomes" id="UP001163324"/>
    </source>
</evidence>
<organism evidence="1 2">
    <name type="scientific">Trichothecium roseum</name>
    <dbReference type="NCBI Taxonomy" id="47278"/>
    <lineage>
        <taxon>Eukaryota</taxon>
        <taxon>Fungi</taxon>
        <taxon>Dikarya</taxon>
        <taxon>Ascomycota</taxon>
        <taxon>Pezizomycotina</taxon>
        <taxon>Sordariomycetes</taxon>
        <taxon>Hypocreomycetidae</taxon>
        <taxon>Hypocreales</taxon>
        <taxon>Hypocreales incertae sedis</taxon>
        <taxon>Trichothecium</taxon>
    </lineage>
</organism>
<keyword evidence="2" id="KW-1185">Reference proteome</keyword>
<protein>
    <submittedName>
        <fullName evidence="1">Uncharacterized protein</fullName>
    </submittedName>
</protein>
<reference evidence="1" key="1">
    <citation type="submission" date="2022-10" db="EMBL/GenBank/DDBJ databases">
        <title>Complete Genome of Trichothecium roseum strain YXFP-22015, a Plant Pathogen Isolated from Citrus.</title>
        <authorList>
            <person name="Wang Y."/>
            <person name="Zhu L."/>
        </authorList>
    </citation>
    <scope>NUCLEOTIDE SEQUENCE</scope>
    <source>
        <strain evidence="1">YXFP-22015</strain>
    </source>
</reference>
<name>A0ACC0V844_9HYPO</name>
<accession>A0ACC0V844</accession>